<dbReference type="InterPro" id="IPR015797">
    <property type="entry name" value="NUDIX_hydrolase-like_dom_sf"/>
</dbReference>
<sequence length="320" mass="35345">MLKASARLAAAVVPRVSASMVVTAPIAGATEATAYNYRVLMVRRAEGGSFESALVFPGGVEEADDYRDAARWQMDAHKVCAIRETFEETGLLLTSPSALSTQREIQSQAEILLSFSALCTQHDIRPLDSRPIGRWITPRAKQSRFDTRFFMLNIDDTDKFLLDQLESGRIQLTELVAMDWLRPDEVLQANAQSQTALFPPQFYILTQLARFKRWQDLARYSPGMSPLSPIEPLLCPRSDGKVVALLPGDRAYPGTAMAVDREQPTSSGLAISDADLFGEDRVEESGMHRIVMKPAKKAGGFYAASLHQSYLIAAGRTAKF</sequence>
<keyword evidence="6" id="KW-0464">Manganese</keyword>
<evidence type="ECO:0000313" key="8">
    <source>
        <dbReference type="EMBL" id="KAJ2865450.1"/>
    </source>
</evidence>
<dbReference type="SUPFAM" id="SSF55811">
    <property type="entry name" value="Nudix"/>
    <property type="match status" value="1"/>
</dbReference>
<comment type="cofactor">
    <cofactor evidence="1">
        <name>Mn(2+)</name>
        <dbReference type="ChEBI" id="CHEBI:29035"/>
    </cofactor>
</comment>
<reference evidence="8" key="1">
    <citation type="submission" date="2022-07" db="EMBL/GenBank/DDBJ databases">
        <title>Phylogenomic reconstructions and comparative analyses of Kickxellomycotina fungi.</title>
        <authorList>
            <person name="Reynolds N.K."/>
            <person name="Stajich J.E."/>
            <person name="Barry K."/>
            <person name="Grigoriev I.V."/>
            <person name="Crous P."/>
            <person name="Smith M.E."/>
        </authorList>
    </citation>
    <scope>NUCLEOTIDE SEQUENCE</scope>
    <source>
        <strain evidence="8">RSA 476</strain>
    </source>
</reference>
<evidence type="ECO:0000256" key="2">
    <source>
        <dbReference type="ARBA" id="ARBA00001946"/>
    </source>
</evidence>
<accession>A0A9W8M5Q1</accession>
<dbReference type="CDD" id="cd18870">
    <property type="entry name" value="NUDIX_AcylCoAdiphos_Nudt19"/>
    <property type="match status" value="1"/>
</dbReference>
<dbReference type="Gene3D" id="3.90.79.10">
    <property type="entry name" value="Nucleoside Triphosphate Pyrophosphohydrolase"/>
    <property type="match status" value="1"/>
</dbReference>
<dbReference type="AlphaFoldDB" id="A0A9W8M5Q1"/>
<protein>
    <recommendedName>
        <fullName evidence="7">Nudix hydrolase domain-containing protein</fullName>
    </recommendedName>
</protein>
<proteinExistence type="predicted"/>
<keyword evidence="5" id="KW-0460">Magnesium</keyword>
<organism evidence="8 9">
    <name type="scientific">Coemansia aciculifera</name>
    <dbReference type="NCBI Taxonomy" id="417176"/>
    <lineage>
        <taxon>Eukaryota</taxon>
        <taxon>Fungi</taxon>
        <taxon>Fungi incertae sedis</taxon>
        <taxon>Zoopagomycota</taxon>
        <taxon>Kickxellomycotina</taxon>
        <taxon>Kickxellomycetes</taxon>
        <taxon>Kickxellales</taxon>
        <taxon>Kickxellaceae</taxon>
        <taxon>Coemansia</taxon>
    </lineage>
</organism>
<feature type="domain" description="Nudix hydrolase" evidence="7">
    <location>
        <begin position="13"/>
        <end position="204"/>
    </location>
</feature>
<dbReference type="InterPro" id="IPR039121">
    <property type="entry name" value="NUDT19"/>
</dbReference>
<evidence type="ECO:0000256" key="5">
    <source>
        <dbReference type="ARBA" id="ARBA00022842"/>
    </source>
</evidence>
<evidence type="ECO:0000256" key="6">
    <source>
        <dbReference type="ARBA" id="ARBA00023211"/>
    </source>
</evidence>
<comment type="caution">
    <text evidence="8">The sequence shown here is derived from an EMBL/GenBank/DDBJ whole genome shotgun (WGS) entry which is preliminary data.</text>
</comment>
<evidence type="ECO:0000256" key="4">
    <source>
        <dbReference type="ARBA" id="ARBA00022801"/>
    </source>
</evidence>
<keyword evidence="9" id="KW-1185">Reference proteome</keyword>
<dbReference type="EMBL" id="JANBUY010000059">
    <property type="protein sequence ID" value="KAJ2865450.1"/>
    <property type="molecule type" value="Genomic_DNA"/>
</dbReference>
<evidence type="ECO:0000256" key="1">
    <source>
        <dbReference type="ARBA" id="ARBA00001936"/>
    </source>
</evidence>
<keyword evidence="4" id="KW-0378">Hydrolase</keyword>
<keyword evidence="3" id="KW-0479">Metal-binding</keyword>
<dbReference type="GO" id="GO:0005739">
    <property type="term" value="C:mitochondrion"/>
    <property type="evidence" value="ECO:0007669"/>
    <property type="project" value="TreeGrafter"/>
</dbReference>
<comment type="cofactor">
    <cofactor evidence="2">
        <name>Mg(2+)</name>
        <dbReference type="ChEBI" id="CHEBI:18420"/>
    </cofactor>
</comment>
<dbReference type="PANTHER" id="PTHR12318">
    <property type="entry name" value="TESTOSTERONE-REGULATED PROTEIN RP2"/>
    <property type="match status" value="1"/>
</dbReference>
<name>A0A9W8M5Q1_9FUNG</name>
<gene>
    <name evidence="8" type="ORF">GGH94_002219</name>
</gene>
<dbReference type="Proteomes" id="UP001140074">
    <property type="component" value="Unassembled WGS sequence"/>
</dbReference>
<dbReference type="GO" id="GO:0016818">
    <property type="term" value="F:hydrolase activity, acting on acid anhydrides, in phosphorus-containing anhydrides"/>
    <property type="evidence" value="ECO:0007669"/>
    <property type="project" value="InterPro"/>
</dbReference>
<evidence type="ECO:0000313" key="9">
    <source>
        <dbReference type="Proteomes" id="UP001140074"/>
    </source>
</evidence>
<dbReference type="GO" id="GO:0046872">
    <property type="term" value="F:metal ion binding"/>
    <property type="evidence" value="ECO:0007669"/>
    <property type="project" value="UniProtKB-KW"/>
</dbReference>
<evidence type="ECO:0000259" key="7">
    <source>
        <dbReference type="PROSITE" id="PS51462"/>
    </source>
</evidence>
<dbReference type="PANTHER" id="PTHR12318:SF0">
    <property type="entry name" value="ACYL-COENZYME A DIPHOSPHATASE NUDT19"/>
    <property type="match status" value="1"/>
</dbReference>
<dbReference type="InterPro" id="IPR000086">
    <property type="entry name" value="NUDIX_hydrolase_dom"/>
</dbReference>
<evidence type="ECO:0000256" key="3">
    <source>
        <dbReference type="ARBA" id="ARBA00022723"/>
    </source>
</evidence>
<dbReference type="PROSITE" id="PS51462">
    <property type="entry name" value="NUDIX"/>
    <property type="match status" value="1"/>
</dbReference>